<organism evidence="2">
    <name type="scientific">Metalysinibacillus saudimassiliensis</name>
    <dbReference type="NCBI Taxonomy" id="1461583"/>
    <lineage>
        <taxon>Bacteria</taxon>
        <taxon>Bacillati</taxon>
        <taxon>Bacillota</taxon>
        <taxon>Bacilli</taxon>
        <taxon>Bacillales</taxon>
        <taxon>Caryophanaceae</taxon>
        <taxon>Metalysinibacillus</taxon>
    </lineage>
</organism>
<gene>
    <name evidence="2" type="ORF">BN1050_00667</name>
</gene>
<name>A0A078M2Z7_9BACL</name>
<dbReference type="HOGENOM" id="CLU_1991215_0_0_9"/>
<dbReference type="AlphaFoldDB" id="A0A078M2Z7"/>
<evidence type="ECO:0000313" key="2">
    <source>
        <dbReference type="EMBL" id="CEA00600.1"/>
    </source>
</evidence>
<keyword evidence="1" id="KW-0472">Membrane</keyword>
<reference evidence="2" key="1">
    <citation type="submission" date="2014-07" db="EMBL/GenBank/DDBJ databases">
        <authorList>
            <person name="Urmite Genomes Urmite Genomes"/>
        </authorList>
    </citation>
    <scope>NUCLEOTIDE SEQUENCE</scope>
    <source>
        <strain evidence="2">13S34_air</strain>
    </source>
</reference>
<feature type="transmembrane region" description="Helical" evidence="1">
    <location>
        <begin position="104"/>
        <end position="124"/>
    </location>
</feature>
<keyword evidence="1" id="KW-1133">Transmembrane helix</keyword>
<dbReference type="PATRIC" id="fig|1461583.4.peg.640"/>
<accession>A0A078M2Z7</accession>
<sequence>MALNPLITMVTDGEATHYKMKTYDITVKAHQSTGIVPVITYWLGEEDVTSAVLKLRLSPQSPSSYVEDYDAWQSMLFAKEQRAIQALYEFATIEPTLTKPYQRLLWPVVLAALVLAPIILVALLTR</sequence>
<dbReference type="EMBL" id="LN483073">
    <property type="protein sequence ID" value="CEA00600.1"/>
    <property type="molecule type" value="Genomic_DNA"/>
</dbReference>
<protein>
    <submittedName>
        <fullName evidence="2">Uncharacterized protein</fullName>
    </submittedName>
</protein>
<evidence type="ECO:0000256" key="1">
    <source>
        <dbReference type="SAM" id="Phobius"/>
    </source>
</evidence>
<keyword evidence="1" id="KW-0812">Transmembrane</keyword>
<proteinExistence type="predicted"/>